<name>A0AAN7ZGR7_9COLE</name>
<evidence type="ECO:0000313" key="11">
    <source>
        <dbReference type="EMBL" id="KAK5643217.1"/>
    </source>
</evidence>
<dbReference type="GO" id="GO:0060091">
    <property type="term" value="C:kinocilium"/>
    <property type="evidence" value="ECO:0007669"/>
    <property type="project" value="UniProtKB-SubCell"/>
</dbReference>
<dbReference type="PANTHER" id="PTHR22069:SF0">
    <property type="entry name" value="RADIAL SPOKE HEAD PROTEIN 9 HOMOLOG"/>
    <property type="match status" value="1"/>
</dbReference>
<dbReference type="GO" id="GO:0060294">
    <property type="term" value="P:cilium movement involved in cell motility"/>
    <property type="evidence" value="ECO:0007669"/>
    <property type="project" value="TreeGrafter"/>
</dbReference>
<dbReference type="Proteomes" id="UP001329430">
    <property type="component" value="Chromosome 5"/>
</dbReference>
<keyword evidence="3" id="KW-0970">Cilium biogenesis/degradation</keyword>
<evidence type="ECO:0000256" key="4">
    <source>
        <dbReference type="ARBA" id="ARBA00022846"/>
    </source>
</evidence>
<evidence type="ECO:0000256" key="8">
    <source>
        <dbReference type="ARBA" id="ARBA00037822"/>
    </source>
</evidence>
<sequence length="279" mass="31156">MNLNSLANSLDTLGHYGLVISTDEAMILTNSLLLLQTESHSCNIFFWGKIYGAGNDYYIAFGYVKDAIKGKIYYYSTDCMDWGLLPKPTEAAKSLLPLCTTKFEGNPRTIIDVLIDQEDSSLGMKFDKPTVRKLKEEDRLSATVHSISNEATIVPRGALFLRTDGVIVENKSFEGLSPLDSQELASYLHYSPPQRKWNTNLLTRADYNYALDFLDTIDMDLPEGCWTVQIRGAGSISIVSSLYWPGLALYHIIGTPNYGCVYFGDGKKSLDLPFMLNPL</sequence>
<organism evidence="11 12">
    <name type="scientific">Pyrocoelia pectoralis</name>
    <dbReference type="NCBI Taxonomy" id="417401"/>
    <lineage>
        <taxon>Eukaryota</taxon>
        <taxon>Metazoa</taxon>
        <taxon>Ecdysozoa</taxon>
        <taxon>Arthropoda</taxon>
        <taxon>Hexapoda</taxon>
        <taxon>Insecta</taxon>
        <taxon>Pterygota</taxon>
        <taxon>Neoptera</taxon>
        <taxon>Endopterygota</taxon>
        <taxon>Coleoptera</taxon>
        <taxon>Polyphaga</taxon>
        <taxon>Elateriformia</taxon>
        <taxon>Elateroidea</taxon>
        <taxon>Lampyridae</taxon>
        <taxon>Lampyrinae</taxon>
        <taxon>Pyrocoelia</taxon>
    </lineage>
</organism>
<keyword evidence="7" id="KW-0966">Cell projection</keyword>
<evidence type="ECO:0000256" key="1">
    <source>
        <dbReference type="ARBA" id="ARBA00004611"/>
    </source>
</evidence>
<evidence type="ECO:0000256" key="3">
    <source>
        <dbReference type="ARBA" id="ARBA00022794"/>
    </source>
</evidence>
<keyword evidence="5" id="KW-0969">Cilium</keyword>
<keyword evidence="2" id="KW-0963">Cytoplasm</keyword>
<dbReference type="GO" id="GO:0035082">
    <property type="term" value="P:axoneme assembly"/>
    <property type="evidence" value="ECO:0007669"/>
    <property type="project" value="InterPro"/>
</dbReference>
<accession>A0AAN7ZGR7</accession>
<keyword evidence="6" id="KW-0206">Cytoskeleton</keyword>
<evidence type="ECO:0000313" key="12">
    <source>
        <dbReference type="Proteomes" id="UP001329430"/>
    </source>
</evidence>
<comment type="caution">
    <text evidence="11">The sequence shown here is derived from an EMBL/GenBank/DDBJ whole genome shotgun (WGS) entry which is preliminary data.</text>
</comment>
<dbReference type="GO" id="GO:0005930">
    <property type="term" value="C:axoneme"/>
    <property type="evidence" value="ECO:0007669"/>
    <property type="project" value="TreeGrafter"/>
</dbReference>
<evidence type="ECO:0000256" key="2">
    <source>
        <dbReference type="ARBA" id="ARBA00022490"/>
    </source>
</evidence>
<keyword evidence="4" id="KW-0282">Flagellum</keyword>
<dbReference type="PANTHER" id="PTHR22069">
    <property type="entry name" value="MITOCHONDRIAL RIBOSOMAL PROTEIN S18"/>
    <property type="match status" value="1"/>
</dbReference>
<comment type="subcellular location">
    <subcellularLocation>
        <location evidence="8">Cell projection</location>
        <location evidence="8">Kinocilium</location>
    </subcellularLocation>
    <subcellularLocation>
        <location evidence="1">Cytoplasm</location>
        <location evidence="1">Cytoskeleton</location>
        <location evidence="1">Flagellum axoneme</location>
    </subcellularLocation>
</comment>
<comment type="similarity">
    <text evidence="9">Belongs to the flagellar radial spoke RSP9 family.</text>
</comment>
<dbReference type="AlphaFoldDB" id="A0AAN7ZGR7"/>
<evidence type="ECO:0000256" key="10">
    <source>
        <dbReference type="ARBA" id="ARBA00041080"/>
    </source>
</evidence>
<reference evidence="11 12" key="1">
    <citation type="journal article" date="2024" name="Insects">
        <title>An Improved Chromosome-Level Genome Assembly of the Firefly Pyrocoelia pectoralis.</title>
        <authorList>
            <person name="Fu X."/>
            <person name="Meyer-Rochow V.B."/>
            <person name="Ballantyne L."/>
            <person name="Zhu X."/>
        </authorList>
    </citation>
    <scope>NUCLEOTIDE SEQUENCE [LARGE SCALE GENOMIC DNA]</scope>
    <source>
        <strain evidence="11">XCY_ONT2</strain>
    </source>
</reference>
<protein>
    <recommendedName>
        <fullName evidence="10">Radial spoke head protein 9 homolog</fullName>
    </recommendedName>
</protein>
<evidence type="ECO:0000256" key="6">
    <source>
        <dbReference type="ARBA" id="ARBA00023212"/>
    </source>
</evidence>
<dbReference type="EMBL" id="JAVRBK010000005">
    <property type="protein sequence ID" value="KAK5643217.1"/>
    <property type="molecule type" value="Genomic_DNA"/>
</dbReference>
<dbReference type="InterPro" id="IPR055316">
    <property type="entry name" value="RSP9"/>
</dbReference>
<proteinExistence type="inferred from homology"/>
<keyword evidence="12" id="KW-1185">Reference proteome</keyword>
<gene>
    <name evidence="11" type="ORF">RI129_007062</name>
</gene>
<evidence type="ECO:0000256" key="5">
    <source>
        <dbReference type="ARBA" id="ARBA00023069"/>
    </source>
</evidence>
<dbReference type="GO" id="GO:0044458">
    <property type="term" value="P:motile cilium assembly"/>
    <property type="evidence" value="ECO:0007669"/>
    <property type="project" value="TreeGrafter"/>
</dbReference>
<evidence type="ECO:0000256" key="9">
    <source>
        <dbReference type="ARBA" id="ARBA00038319"/>
    </source>
</evidence>
<evidence type="ECO:0000256" key="7">
    <source>
        <dbReference type="ARBA" id="ARBA00023273"/>
    </source>
</evidence>